<protein>
    <submittedName>
        <fullName evidence="3">Site-specific integrase</fullName>
    </submittedName>
</protein>
<evidence type="ECO:0000259" key="2">
    <source>
        <dbReference type="Pfam" id="PF13102"/>
    </source>
</evidence>
<comment type="caution">
    <text evidence="3">The sequence shown here is derived from an EMBL/GenBank/DDBJ whole genome shotgun (WGS) entry which is preliminary data.</text>
</comment>
<dbReference type="InterPro" id="IPR025269">
    <property type="entry name" value="SAM-like_dom"/>
</dbReference>
<dbReference type="InterPro" id="IPR010998">
    <property type="entry name" value="Integrase_recombinase_N"/>
</dbReference>
<evidence type="ECO:0000256" key="1">
    <source>
        <dbReference type="ARBA" id="ARBA00023125"/>
    </source>
</evidence>
<dbReference type="AlphaFoldDB" id="A0A642C326"/>
<feature type="non-terminal residue" evidence="3">
    <location>
        <position position="69"/>
    </location>
</feature>
<feature type="domain" description="Phage integrase SAM-like" evidence="2">
    <location>
        <begin position="3"/>
        <end position="69"/>
    </location>
</feature>
<dbReference type="Pfam" id="PF13102">
    <property type="entry name" value="Phage_int_SAM_5"/>
    <property type="match status" value="1"/>
</dbReference>
<accession>A0A642C326</accession>
<proteinExistence type="predicted"/>
<sequence>MGNLISFMKDVADGLRESGNYGTAHIYRSSMRAVISFHGSGNLPFRKVNQEFLKNFETYLRGKDCSWNT</sequence>
<dbReference type="EMBL" id="VWFN01000238">
    <property type="protein sequence ID" value="KAA4632464.1"/>
    <property type="molecule type" value="Genomic_DNA"/>
</dbReference>
<name>A0A642C326_BACOV</name>
<keyword evidence="1" id="KW-0238">DNA-binding</keyword>
<reference evidence="3" key="1">
    <citation type="journal article" date="2019" name="Nat. Med.">
        <title>A library of human gut bacterial isolates paired with longitudinal multiomics data enables mechanistic microbiome research.</title>
        <authorList>
            <person name="Poyet M."/>
            <person name="Groussin M."/>
            <person name="Gibbons S.M."/>
            <person name="Avila-Pacheco J."/>
            <person name="Jiang X."/>
            <person name="Kearney S.M."/>
            <person name="Perrotta A.R."/>
            <person name="Berdy B."/>
            <person name="Zhao S."/>
            <person name="Lieberman T.D."/>
            <person name="Swanson P.K."/>
            <person name="Smith M."/>
            <person name="Roesemann S."/>
            <person name="Alexander J.E."/>
            <person name="Rich S.A."/>
            <person name="Livny J."/>
            <person name="Vlamakis H."/>
            <person name="Clish C."/>
            <person name="Bullock K."/>
            <person name="Deik A."/>
            <person name="Scott J."/>
            <person name="Pierce K.A."/>
            <person name="Xavier R.J."/>
            <person name="Alm E.J."/>
        </authorList>
    </citation>
    <scope>NUCLEOTIDE SEQUENCE</scope>
    <source>
        <strain evidence="3">BIOML-A13</strain>
    </source>
</reference>
<dbReference type="Gene3D" id="1.10.150.130">
    <property type="match status" value="1"/>
</dbReference>
<evidence type="ECO:0000313" key="3">
    <source>
        <dbReference type="EMBL" id="KAA4632464.1"/>
    </source>
</evidence>
<gene>
    <name evidence="3" type="ORF">F3B51_28990</name>
</gene>
<organism evidence="3">
    <name type="scientific">Bacteroides ovatus</name>
    <dbReference type="NCBI Taxonomy" id="28116"/>
    <lineage>
        <taxon>Bacteria</taxon>
        <taxon>Pseudomonadati</taxon>
        <taxon>Bacteroidota</taxon>
        <taxon>Bacteroidia</taxon>
        <taxon>Bacteroidales</taxon>
        <taxon>Bacteroidaceae</taxon>
        <taxon>Bacteroides</taxon>
    </lineage>
</organism>
<dbReference type="GO" id="GO:0003677">
    <property type="term" value="F:DNA binding"/>
    <property type="evidence" value="ECO:0007669"/>
    <property type="project" value="UniProtKB-KW"/>
</dbReference>